<evidence type="ECO:0000313" key="1">
    <source>
        <dbReference type="EMBL" id="KKN16934.1"/>
    </source>
</evidence>
<accession>A0A0F9NG57</accession>
<gene>
    <name evidence="1" type="ORF">LCGC14_0970920</name>
</gene>
<proteinExistence type="predicted"/>
<protein>
    <submittedName>
        <fullName evidence="1">Uncharacterized protein</fullName>
    </submittedName>
</protein>
<comment type="caution">
    <text evidence="1">The sequence shown here is derived from an EMBL/GenBank/DDBJ whole genome shotgun (WGS) entry which is preliminary data.</text>
</comment>
<reference evidence="1" key="1">
    <citation type="journal article" date="2015" name="Nature">
        <title>Complex archaea that bridge the gap between prokaryotes and eukaryotes.</title>
        <authorList>
            <person name="Spang A."/>
            <person name="Saw J.H."/>
            <person name="Jorgensen S.L."/>
            <person name="Zaremba-Niedzwiedzka K."/>
            <person name="Martijn J."/>
            <person name="Lind A.E."/>
            <person name="van Eijk R."/>
            <person name="Schleper C."/>
            <person name="Guy L."/>
            <person name="Ettema T.J."/>
        </authorList>
    </citation>
    <scope>NUCLEOTIDE SEQUENCE</scope>
</reference>
<name>A0A0F9NG57_9ZZZZ</name>
<dbReference type="EMBL" id="LAZR01003569">
    <property type="protein sequence ID" value="KKN16934.1"/>
    <property type="molecule type" value="Genomic_DNA"/>
</dbReference>
<dbReference type="AlphaFoldDB" id="A0A0F9NG57"/>
<organism evidence="1">
    <name type="scientific">marine sediment metagenome</name>
    <dbReference type="NCBI Taxonomy" id="412755"/>
    <lineage>
        <taxon>unclassified sequences</taxon>
        <taxon>metagenomes</taxon>
        <taxon>ecological metagenomes</taxon>
    </lineage>
</organism>
<sequence>MNYTKGEWGVRGILPIGFHVYSKSTNNPIAVGIENKANAERIVKAVNSYDAMYEALKGVVDELSECRFPDLLEESLKALAKAEGK</sequence>